<comment type="similarity">
    <text evidence="1">Belongs to the myoviridae tail sheath protein family.</text>
</comment>
<dbReference type="EMBL" id="QRGA01000010">
    <property type="protein sequence ID" value="RDU97347.1"/>
    <property type="molecule type" value="Genomic_DNA"/>
</dbReference>
<keyword evidence="4" id="KW-1185">Reference proteome</keyword>
<name>A0A3D8JWB0_9BURK</name>
<gene>
    <name evidence="3" type="ORF">DWV00_19150</name>
</gene>
<evidence type="ECO:0000313" key="3">
    <source>
        <dbReference type="EMBL" id="RDU97347.1"/>
    </source>
</evidence>
<dbReference type="Proteomes" id="UP000256838">
    <property type="component" value="Unassembled WGS sequence"/>
</dbReference>
<dbReference type="PANTHER" id="PTHR35861:SF1">
    <property type="entry name" value="PHAGE TAIL SHEATH PROTEIN"/>
    <property type="match status" value="1"/>
</dbReference>
<dbReference type="Pfam" id="PF17482">
    <property type="entry name" value="Phage_sheath_1C"/>
    <property type="match status" value="1"/>
</dbReference>
<sequence length="595" mass="62795">MVTKTTPGVYVVEQPTPAAITSAPAWTPAFLGQTEASVAGGSVESPVGVPTLVTSWNDFQAKFGLPVWRSFLPWVVSTYFKEGGGPCYVVNLPNDGGASPAAASNPFSIPPTGTPVGTITFKAASPGRWGNLLWISVELNDSTISIKVLIQGGDVDTTKGDGGGSAYTVSKIDKKIIKNFINYNSIGAEEKPPNKYTGTDKLYVLEFFSGLSSSVSEFTRRINLSSSFIRVAVSSVDPKNPVSSLTLDEQCFALGGGLVTAGGNGGATQGSDPKLAYDDALAALAKIQGISLISIPDASIMMANDHSSGKFSDSGNEAKQETSELTTINAVLAQCATSKWFCVVDPPATESAGTIAASANALSFKNGGAPANGGNPLTSDFGAIYWPNLRVASPSGGGKVFSIPPSGAVLARYVTTALNVGVHQAAAGVRYGGLSTIASLDVERPIVDSDQDVIYPSGINVIRNRVNYGMTIWGARTLSLDPSWTYVPVRLLFNQIEVSLVNGLQWVPFLPNNETLWHAVTRDVTAFLYEYWKAGALFGNTQNDAFRVTCDETNNTPETIAEGYLYVRVEIAPVRPAEFVIIEISQKMANANVGA</sequence>
<evidence type="ECO:0000313" key="4">
    <source>
        <dbReference type="Proteomes" id="UP000256838"/>
    </source>
</evidence>
<dbReference type="OrthoDB" id="9767864at2"/>
<dbReference type="InterPro" id="IPR020287">
    <property type="entry name" value="Tail_sheath_C"/>
</dbReference>
<dbReference type="InterPro" id="IPR052042">
    <property type="entry name" value="Tail_sheath_structural"/>
</dbReference>
<comment type="caution">
    <text evidence="3">The sequence shown here is derived from an EMBL/GenBank/DDBJ whole genome shotgun (WGS) entry which is preliminary data.</text>
</comment>
<evidence type="ECO:0000259" key="2">
    <source>
        <dbReference type="Pfam" id="PF17482"/>
    </source>
</evidence>
<dbReference type="Gene3D" id="3.40.50.11780">
    <property type="match status" value="2"/>
</dbReference>
<dbReference type="RefSeq" id="WP_115535158.1">
    <property type="nucleotide sequence ID" value="NZ_QRGA01000010.1"/>
</dbReference>
<accession>A0A3D8JWB0</accession>
<reference evidence="3 4" key="1">
    <citation type="submission" date="2018-08" db="EMBL/GenBank/DDBJ databases">
        <title>Paraburkholderia sp. DHOM06 isolated from forest soil.</title>
        <authorList>
            <person name="Gao Z.-H."/>
            <person name="Qiu L.-H."/>
        </authorList>
    </citation>
    <scope>NUCLEOTIDE SEQUENCE [LARGE SCALE GENOMIC DNA]</scope>
    <source>
        <strain evidence="3 4">DHOM06</strain>
    </source>
</reference>
<dbReference type="AlphaFoldDB" id="A0A3D8JWB0"/>
<evidence type="ECO:0000256" key="1">
    <source>
        <dbReference type="ARBA" id="ARBA00008005"/>
    </source>
</evidence>
<dbReference type="PANTHER" id="PTHR35861">
    <property type="match status" value="1"/>
</dbReference>
<feature type="domain" description="Tail sheath protein C-terminal" evidence="2">
    <location>
        <begin position="481"/>
        <end position="585"/>
    </location>
</feature>
<protein>
    <submittedName>
        <fullName evidence="3">Phage tail sheath family protein</fullName>
    </submittedName>
</protein>
<proteinExistence type="inferred from homology"/>
<organism evidence="3 4">
    <name type="scientific">Trinickia dinghuensis</name>
    <dbReference type="NCBI Taxonomy" id="2291023"/>
    <lineage>
        <taxon>Bacteria</taxon>
        <taxon>Pseudomonadati</taxon>
        <taxon>Pseudomonadota</taxon>
        <taxon>Betaproteobacteria</taxon>
        <taxon>Burkholderiales</taxon>
        <taxon>Burkholderiaceae</taxon>
        <taxon>Trinickia</taxon>
    </lineage>
</organism>